<sequence>MKVCTVAPAFNRHGGVPYVARNIVDELDDRGIENWVITDRERESDVSPELSDDVEIRTIKRTDRLFPLNILAFAVRALPTLSKLDDTHEFDLIHMHGNYIMLPVLADLLGKVDAPLIETAHGTYLNEIRSFRDYPSFDQKWKYCTGVYLDHLIQKYGSRFADHVHTVAERSVPELAEMGIDPDRVVAIPNGVGLAEFDQETPAEDVRASYGLEDATVAVSVGSAIPRKGVHTLVEATPMLREHDPNAHVVHVGGHGHAGYADYLKDRIAELGVADAVTLTGRVPREELLGWFETADVAVSAAFSEGCPINVLEAAASGSTVVATDVAGAPDVLGEHGIYTEPGDPEDLADAIAEGFETDTGAALRRRIEEQFTWEHIVDRLFERFEEWSR</sequence>
<dbReference type="Pfam" id="PF13439">
    <property type="entry name" value="Glyco_transf_4"/>
    <property type="match status" value="1"/>
</dbReference>
<protein>
    <submittedName>
        <fullName evidence="3">Glycosyltransferase</fullName>
    </submittedName>
</protein>
<dbReference type="InterPro" id="IPR028098">
    <property type="entry name" value="Glyco_trans_4-like_N"/>
</dbReference>
<name>A0A897NA78_9EURY</name>
<dbReference type="PANTHER" id="PTHR45947">
    <property type="entry name" value="SULFOQUINOVOSYL TRANSFERASE SQD2"/>
    <property type="match status" value="1"/>
</dbReference>
<dbReference type="AlphaFoldDB" id="A0A897NA78"/>
<gene>
    <name evidence="3" type="primary">rfaG4</name>
    <name evidence="3" type="ORF">HSR122_0841</name>
</gene>
<dbReference type="InterPro" id="IPR001296">
    <property type="entry name" value="Glyco_trans_1"/>
</dbReference>
<dbReference type="GO" id="GO:0016757">
    <property type="term" value="F:glycosyltransferase activity"/>
    <property type="evidence" value="ECO:0007669"/>
    <property type="project" value="TreeGrafter"/>
</dbReference>
<dbReference type="SUPFAM" id="SSF53756">
    <property type="entry name" value="UDP-Glycosyltransferase/glycogen phosphorylase"/>
    <property type="match status" value="1"/>
</dbReference>
<evidence type="ECO:0000259" key="2">
    <source>
        <dbReference type="Pfam" id="PF13439"/>
    </source>
</evidence>
<dbReference type="Gene3D" id="3.40.50.2000">
    <property type="entry name" value="Glycogen Phosphorylase B"/>
    <property type="match status" value="2"/>
</dbReference>
<dbReference type="InterPro" id="IPR050194">
    <property type="entry name" value="Glycosyltransferase_grp1"/>
</dbReference>
<dbReference type="CDD" id="cd03801">
    <property type="entry name" value="GT4_PimA-like"/>
    <property type="match status" value="1"/>
</dbReference>
<dbReference type="PANTHER" id="PTHR45947:SF3">
    <property type="entry name" value="SULFOQUINOVOSYL TRANSFERASE SQD2"/>
    <property type="match status" value="1"/>
</dbReference>
<evidence type="ECO:0000313" key="3">
    <source>
        <dbReference type="EMBL" id="QSG08245.1"/>
    </source>
</evidence>
<accession>A0A897NA78</accession>
<keyword evidence="4" id="KW-1185">Reference proteome</keyword>
<feature type="domain" description="Glycosyl transferase family 1" evidence="1">
    <location>
        <begin position="207"/>
        <end position="369"/>
    </location>
</feature>
<organism evidence="3 4">
    <name type="scientific">Halapricum desulfuricans</name>
    <dbReference type="NCBI Taxonomy" id="2841257"/>
    <lineage>
        <taxon>Archaea</taxon>
        <taxon>Methanobacteriati</taxon>
        <taxon>Methanobacteriota</taxon>
        <taxon>Stenosarchaea group</taxon>
        <taxon>Halobacteria</taxon>
        <taxon>Halobacteriales</taxon>
        <taxon>Haloarculaceae</taxon>
        <taxon>Halapricum</taxon>
    </lineage>
</organism>
<dbReference type="Proteomes" id="UP000662973">
    <property type="component" value="Chromosome"/>
</dbReference>
<dbReference type="Pfam" id="PF00534">
    <property type="entry name" value="Glycos_transf_1"/>
    <property type="match status" value="1"/>
</dbReference>
<evidence type="ECO:0000313" key="4">
    <source>
        <dbReference type="Proteomes" id="UP000662973"/>
    </source>
</evidence>
<proteinExistence type="predicted"/>
<dbReference type="EMBL" id="CP064788">
    <property type="protein sequence ID" value="QSG08245.1"/>
    <property type="molecule type" value="Genomic_DNA"/>
</dbReference>
<dbReference type="GeneID" id="68851493"/>
<dbReference type="RefSeq" id="WP_229111397.1">
    <property type="nucleotide sequence ID" value="NZ_CP064788.1"/>
</dbReference>
<reference evidence="3 4" key="1">
    <citation type="submission" date="2020-11" db="EMBL/GenBank/DDBJ databases">
        <title>Carbohydrate-dependent, anaerobic sulfur respiration: A novel catabolism in halophilic archaea.</title>
        <authorList>
            <person name="Sorokin D.Y."/>
            <person name="Messina E."/>
            <person name="Smedile F."/>
            <person name="La Cono V."/>
            <person name="Hallsworth J.E."/>
            <person name="Yakimov M.M."/>
        </authorList>
    </citation>
    <scope>NUCLEOTIDE SEQUENCE [LARGE SCALE GENOMIC DNA]</scope>
    <source>
        <strain evidence="3 4">HSR12-2</strain>
    </source>
</reference>
<feature type="domain" description="Glycosyltransferase subfamily 4-like N-terminal" evidence="2">
    <location>
        <begin position="14"/>
        <end position="194"/>
    </location>
</feature>
<keyword evidence="3" id="KW-0808">Transferase</keyword>
<evidence type="ECO:0000259" key="1">
    <source>
        <dbReference type="Pfam" id="PF00534"/>
    </source>
</evidence>
<dbReference type="KEGG" id="hds:HSR122_0841"/>